<dbReference type="Proteomes" id="UP000295511">
    <property type="component" value="Unassembled WGS sequence"/>
</dbReference>
<keyword evidence="3" id="KW-0378">Hydrolase</keyword>
<reference evidence="3 4" key="1">
    <citation type="submission" date="2019-03" db="EMBL/GenBank/DDBJ databases">
        <title>Whole genome sequence of Arthrobacter sp JH1-1.</title>
        <authorList>
            <person name="Trinh H.N."/>
        </authorList>
    </citation>
    <scope>NUCLEOTIDE SEQUENCE [LARGE SCALE GENOMIC DNA]</scope>
    <source>
        <strain evidence="3 4">JH1-1</strain>
    </source>
</reference>
<sequence>MTEWRVDRIGSAARGENPTVLAELRGGYAVIGDVQFLPGYCVLLGKDPKAAALADMPRLERVQFLADVDLLATAVERACRDADPAFRRVNIEILGNADAFVHAHVFPRYDWEPADLVSRAVWTYGVGSWHDPASALGPRHDQLRTSIGAELRTLSDRDEIRIS</sequence>
<gene>
    <name evidence="3" type="ORF">E1809_20000</name>
</gene>
<proteinExistence type="predicted"/>
<dbReference type="PROSITE" id="PS51084">
    <property type="entry name" value="HIT_2"/>
    <property type="match status" value="1"/>
</dbReference>
<dbReference type="InterPro" id="IPR011146">
    <property type="entry name" value="HIT-like"/>
</dbReference>
<organism evidence="3 4">
    <name type="scientific">Arthrobacter terricola</name>
    <dbReference type="NCBI Taxonomy" id="2547396"/>
    <lineage>
        <taxon>Bacteria</taxon>
        <taxon>Bacillati</taxon>
        <taxon>Actinomycetota</taxon>
        <taxon>Actinomycetes</taxon>
        <taxon>Micrococcales</taxon>
        <taxon>Micrococcaceae</taxon>
        <taxon>Arthrobacter</taxon>
    </lineage>
</organism>
<dbReference type="GO" id="GO:0016787">
    <property type="term" value="F:hydrolase activity"/>
    <property type="evidence" value="ECO:0007669"/>
    <property type="project" value="UniProtKB-KW"/>
</dbReference>
<evidence type="ECO:0000313" key="3">
    <source>
        <dbReference type="EMBL" id="TDF91803.1"/>
    </source>
</evidence>
<feature type="domain" description="HIT" evidence="2">
    <location>
        <begin position="8"/>
        <end position="118"/>
    </location>
</feature>
<comment type="caution">
    <text evidence="3">The sequence shown here is derived from an EMBL/GenBank/DDBJ whole genome shotgun (WGS) entry which is preliminary data.</text>
</comment>
<evidence type="ECO:0000313" key="4">
    <source>
        <dbReference type="Proteomes" id="UP000295511"/>
    </source>
</evidence>
<evidence type="ECO:0000256" key="1">
    <source>
        <dbReference type="PROSITE-ProRule" id="PRU00464"/>
    </source>
</evidence>
<protein>
    <submittedName>
        <fullName evidence="3">Diadenosine tetraphosphate hydrolase</fullName>
    </submittedName>
</protein>
<keyword evidence="4" id="KW-1185">Reference proteome</keyword>
<comment type="caution">
    <text evidence="1">Lacks conserved residue(s) required for the propagation of feature annotation.</text>
</comment>
<name>A0A4R5K9H0_9MICC</name>
<dbReference type="Gene3D" id="3.30.428.10">
    <property type="entry name" value="HIT-like"/>
    <property type="match status" value="1"/>
</dbReference>
<dbReference type="OrthoDB" id="9784774at2"/>
<dbReference type="RefSeq" id="WP_133206001.1">
    <property type="nucleotide sequence ID" value="NZ_SMRU01000027.1"/>
</dbReference>
<accession>A0A4R5K9H0</accession>
<dbReference type="SUPFAM" id="SSF54197">
    <property type="entry name" value="HIT-like"/>
    <property type="match status" value="1"/>
</dbReference>
<dbReference type="EMBL" id="SMRU01000027">
    <property type="protein sequence ID" value="TDF91803.1"/>
    <property type="molecule type" value="Genomic_DNA"/>
</dbReference>
<dbReference type="AlphaFoldDB" id="A0A4R5K9H0"/>
<evidence type="ECO:0000259" key="2">
    <source>
        <dbReference type="PROSITE" id="PS51084"/>
    </source>
</evidence>
<dbReference type="InterPro" id="IPR036265">
    <property type="entry name" value="HIT-like_sf"/>
</dbReference>